<dbReference type="KEGG" id="iho:Igni_0446"/>
<keyword evidence="2" id="KW-1185">Reference proteome</keyword>
<evidence type="ECO:0008006" key="3">
    <source>
        <dbReference type="Google" id="ProtNLM"/>
    </source>
</evidence>
<dbReference type="GeneID" id="32154684"/>
<dbReference type="OrthoDB" id="17296at2157"/>
<evidence type="ECO:0000313" key="1">
    <source>
        <dbReference type="EMBL" id="ABU81629.1"/>
    </source>
</evidence>
<dbReference type="HOGENOM" id="CLU_115699_0_0_2"/>
<proteinExistence type="predicted"/>
<reference evidence="1 2" key="1">
    <citation type="journal article" date="2008" name="Genome Biol.">
        <title>A genomic analysis of the archaeal system Ignicoccus hospitalis-Nanoarchaeum equitans.</title>
        <authorList>
            <person name="Podar M."/>
            <person name="Anderson I."/>
            <person name="Makarova K.S."/>
            <person name="Elkins J.G."/>
            <person name="Ivanova N."/>
            <person name="Wall M.A."/>
            <person name="Lykidis A."/>
            <person name="Mavromatis K."/>
            <person name="Sun H."/>
            <person name="Hudson M.E."/>
            <person name="Chen W."/>
            <person name="Deciu C."/>
            <person name="Hutchison D."/>
            <person name="Eads J.R."/>
            <person name="Anderson A."/>
            <person name="Fernandes F."/>
            <person name="Szeto E."/>
            <person name="Lapidus A."/>
            <person name="Kyrpides N.C."/>
            <person name="Saier M.H.Jr."/>
            <person name="Richardson P.M."/>
            <person name="Rachel R."/>
            <person name="Huber H."/>
            <person name="Eisen J.A."/>
            <person name="Koonin E.V."/>
            <person name="Keller M."/>
            <person name="Stetter K.O."/>
        </authorList>
    </citation>
    <scope>NUCLEOTIDE SEQUENCE [LARGE SCALE GENOMIC DNA]</scope>
    <source>
        <strain evidence="2">KIN4/I / DSM 18386 / JCM 14125</strain>
    </source>
</reference>
<dbReference type="PhylomeDB" id="A8A9M7"/>
<dbReference type="InterPro" id="IPR002837">
    <property type="entry name" value="DUF123"/>
</dbReference>
<sequence length="132" mass="14893">MEVSKGAYLLVVELEEGLERWGLGPGLYAYVGSAWGPGGLFARVRRHLTKGFSKPRWHVDYLTMKGKPLIAFLFPGLTEEELYSVVAKVLRPAVKGFGSTDTKHLTHLFVAEPRRLPELLSRIRSLRKTDRT</sequence>
<dbReference type="RefSeq" id="WP_011998481.1">
    <property type="nucleotide sequence ID" value="NC_009776.1"/>
</dbReference>
<protein>
    <recommendedName>
        <fullName evidence="3">GIY-YIG domain-containing protein</fullName>
    </recommendedName>
</protein>
<dbReference type="Proteomes" id="UP000000262">
    <property type="component" value="Chromosome"/>
</dbReference>
<accession>A8A9M7</accession>
<dbReference type="PANTHER" id="PTHR37460:SF1">
    <property type="entry name" value="ENDONUCLEASE III"/>
    <property type="match status" value="1"/>
</dbReference>
<dbReference type="PANTHER" id="PTHR37460">
    <property type="entry name" value="ENDONUCLEASE III"/>
    <property type="match status" value="1"/>
</dbReference>
<gene>
    <name evidence="1" type="ordered locus">Igni_0446</name>
</gene>
<dbReference type="CDD" id="cd10441">
    <property type="entry name" value="GIY-YIG_COG1833"/>
    <property type="match status" value="1"/>
</dbReference>
<dbReference type="eggNOG" id="arCOG00463">
    <property type="taxonomic scope" value="Archaea"/>
</dbReference>
<dbReference type="AlphaFoldDB" id="A8A9M7"/>
<name>A8A9M7_IGNH4</name>
<dbReference type="EMBL" id="CP000816">
    <property type="protein sequence ID" value="ABU81629.1"/>
    <property type="molecule type" value="Genomic_DNA"/>
</dbReference>
<dbReference type="STRING" id="453591.Igni_0446"/>
<evidence type="ECO:0000313" key="2">
    <source>
        <dbReference type="Proteomes" id="UP000000262"/>
    </source>
</evidence>
<dbReference type="Pfam" id="PF01986">
    <property type="entry name" value="DUF123"/>
    <property type="match status" value="1"/>
</dbReference>
<organism evidence="1 2">
    <name type="scientific">Ignicoccus hospitalis (strain KIN4/I / DSM 18386 / JCM 14125)</name>
    <dbReference type="NCBI Taxonomy" id="453591"/>
    <lineage>
        <taxon>Archaea</taxon>
        <taxon>Thermoproteota</taxon>
        <taxon>Thermoprotei</taxon>
        <taxon>Desulfurococcales</taxon>
        <taxon>Desulfurococcaceae</taxon>
        <taxon>Ignicoccus</taxon>
    </lineage>
</organism>